<dbReference type="Pfam" id="PF06985">
    <property type="entry name" value="HET"/>
    <property type="match status" value="1"/>
</dbReference>
<dbReference type="Proteomes" id="UP001244011">
    <property type="component" value="Unassembled WGS sequence"/>
</dbReference>
<gene>
    <name evidence="3" type="ORF">QBC33DRAFT_525921</name>
</gene>
<sequence length="648" mass="72116">MTEVHAALPPQPYPGPVLPTSDHVRLLVLLPGDGEHITGELMIAELQAMPCYEALSYTWGDSRDRRMISIKATTSGGVVEFPVTLNCFSALRRLRLKDKPRTLWIDALCIDQSNRCERNHQVTLMSKIFSKAAEVVIYLGEAAEDSDLAMDFIAECDSPSPETTSLSYPKSPSLVKALDDFFHRLWFTRVWVIQEVVLSSSGVAYCGERSLPWSSIRNFNDWNHNNKWLTSKLPFVVSTSKRSLTNGDLESAMLKALLQARHCGATDPRDKVYAMLPLMHSFDRQLGITPRYGDSVAKVFVDCAIALIPDRGFEILYAAQGGSKIEGLPSWVPDWSVAPRRKTLGTSQITSVWNAKKDWNISRTPQVFISAGRTSSSNTTDAEPGPLLRIFGYSCGKITRLGAPYIASQGRFPLHEWKSLIPDKSESKLDGIENSLIKQRNGLSYKSFYEVIAARGFAYPSAIQKFVGAESNADTDTESGAGPSESEASGGRGFTLGQKRKRMDNWDDKKPKTSWGSTVREMARERGCEVPFADIPFHLAGKYLVASYGAYVRFVLQNCHSRRFIITDTGYMGIAPEEADLGDEIYMCVGAAIPLALRRQQRSSGSQDRQQSRATLHRLVGECYMEKSAWGDIEDMLKSREPQGLDIM</sequence>
<feature type="region of interest" description="Disordered" evidence="1">
    <location>
        <begin position="470"/>
        <end position="518"/>
    </location>
</feature>
<dbReference type="PANTHER" id="PTHR24148">
    <property type="entry name" value="ANKYRIN REPEAT DOMAIN-CONTAINING PROTEIN 39 HOMOLOG-RELATED"/>
    <property type="match status" value="1"/>
</dbReference>
<dbReference type="PANTHER" id="PTHR24148:SF82">
    <property type="entry name" value="HETEROKARYON INCOMPATIBILITY DOMAIN-CONTAINING PROTEIN"/>
    <property type="match status" value="1"/>
</dbReference>
<feature type="compositionally biased region" description="Low complexity" evidence="1">
    <location>
        <begin position="478"/>
        <end position="489"/>
    </location>
</feature>
<comment type="caution">
    <text evidence="3">The sequence shown here is derived from an EMBL/GenBank/DDBJ whole genome shotgun (WGS) entry which is preliminary data.</text>
</comment>
<dbReference type="InterPro" id="IPR052895">
    <property type="entry name" value="HetReg/Transcr_Mod"/>
</dbReference>
<dbReference type="AlphaFoldDB" id="A0AAJ0C6F8"/>
<evidence type="ECO:0000259" key="2">
    <source>
        <dbReference type="Pfam" id="PF06985"/>
    </source>
</evidence>
<name>A0AAJ0C6F8_9PEZI</name>
<reference evidence="3" key="1">
    <citation type="submission" date="2023-06" db="EMBL/GenBank/DDBJ databases">
        <title>Genome-scale phylogeny and comparative genomics of the fungal order Sordariales.</title>
        <authorList>
            <consortium name="Lawrence Berkeley National Laboratory"/>
            <person name="Hensen N."/>
            <person name="Bonometti L."/>
            <person name="Westerberg I."/>
            <person name="Brannstrom I.O."/>
            <person name="Guillou S."/>
            <person name="Cros-Aarteil S."/>
            <person name="Calhoun S."/>
            <person name="Haridas S."/>
            <person name="Kuo A."/>
            <person name="Mondo S."/>
            <person name="Pangilinan J."/>
            <person name="Riley R."/>
            <person name="Labutti K."/>
            <person name="Andreopoulos B."/>
            <person name="Lipzen A."/>
            <person name="Chen C."/>
            <person name="Yanf M."/>
            <person name="Daum C."/>
            <person name="Ng V."/>
            <person name="Clum A."/>
            <person name="Steindorff A."/>
            <person name="Ohm R."/>
            <person name="Martin F."/>
            <person name="Silar P."/>
            <person name="Natvig D."/>
            <person name="Lalanne C."/>
            <person name="Gautier V."/>
            <person name="Ament-Velasquez S.L."/>
            <person name="Kruys A."/>
            <person name="Hutchinson M.I."/>
            <person name="Powell A.J."/>
            <person name="Barry K."/>
            <person name="Miller A.N."/>
            <person name="Grigoriev I.V."/>
            <person name="Debuchy R."/>
            <person name="Gladieux P."/>
            <person name="Thoren M.H."/>
            <person name="Johannesson H."/>
        </authorList>
    </citation>
    <scope>NUCLEOTIDE SEQUENCE</scope>
    <source>
        <strain evidence="3">8032-3</strain>
    </source>
</reference>
<evidence type="ECO:0000313" key="4">
    <source>
        <dbReference type="Proteomes" id="UP001244011"/>
    </source>
</evidence>
<evidence type="ECO:0000256" key="1">
    <source>
        <dbReference type="SAM" id="MobiDB-lite"/>
    </source>
</evidence>
<accession>A0AAJ0C6F8</accession>
<dbReference type="GeneID" id="85310045"/>
<keyword evidence="4" id="KW-1185">Reference proteome</keyword>
<evidence type="ECO:0000313" key="3">
    <source>
        <dbReference type="EMBL" id="KAK1770836.1"/>
    </source>
</evidence>
<feature type="domain" description="Heterokaryon incompatibility" evidence="2">
    <location>
        <begin position="52"/>
        <end position="195"/>
    </location>
</feature>
<organism evidence="3 4">
    <name type="scientific">Phialemonium atrogriseum</name>
    <dbReference type="NCBI Taxonomy" id="1093897"/>
    <lineage>
        <taxon>Eukaryota</taxon>
        <taxon>Fungi</taxon>
        <taxon>Dikarya</taxon>
        <taxon>Ascomycota</taxon>
        <taxon>Pezizomycotina</taxon>
        <taxon>Sordariomycetes</taxon>
        <taxon>Sordariomycetidae</taxon>
        <taxon>Cephalothecales</taxon>
        <taxon>Cephalothecaceae</taxon>
        <taxon>Phialemonium</taxon>
    </lineage>
</organism>
<dbReference type="EMBL" id="MU838999">
    <property type="protein sequence ID" value="KAK1770836.1"/>
    <property type="molecule type" value="Genomic_DNA"/>
</dbReference>
<dbReference type="RefSeq" id="XP_060287049.1">
    <property type="nucleotide sequence ID" value="XM_060426858.1"/>
</dbReference>
<protein>
    <submittedName>
        <fullName evidence="3">Heterokaryon incompatibility protein-domain-containing protein</fullName>
    </submittedName>
</protein>
<dbReference type="InterPro" id="IPR010730">
    <property type="entry name" value="HET"/>
</dbReference>
<proteinExistence type="predicted"/>